<dbReference type="EMBL" id="CABIJS010000555">
    <property type="protein sequence ID" value="VUZ53435.1"/>
    <property type="molecule type" value="Genomic_DNA"/>
</dbReference>
<dbReference type="EMBL" id="CABIJS010000555">
    <property type="protein sequence ID" value="VUZ53428.1"/>
    <property type="molecule type" value="Genomic_DNA"/>
</dbReference>
<protein>
    <submittedName>
        <fullName evidence="2">Uncharacterized protein</fullName>
    </submittedName>
</protein>
<evidence type="ECO:0000313" key="2">
    <source>
        <dbReference type="EMBL" id="VUZ53431.1"/>
    </source>
</evidence>
<evidence type="ECO:0000313" key="5">
    <source>
        <dbReference type="Proteomes" id="UP000321570"/>
    </source>
</evidence>
<accession>A0A564Z1N4</accession>
<dbReference type="EMBL" id="CABIJS010000555">
    <property type="protein sequence ID" value="VUZ53433.1"/>
    <property type="molecule type" value="Genomic_DNA"/>
</dbReference>
<sequence>MSLPTSVTFYSFTMPPKHPLLLRENSPLSWCIFTFSFPLLVKFYSFFPHFPLLTKLISTLKSLQTPQHHIPPSAPLKYLVLLSSIHNSLTVSSRIIAMTGPPTHIFRTSHYPPCAERKELTSLS</sequence>
<keyword evidence="5" id="KW-1185">Reference proteome</keyword>
<proteinExistence type="predicted"/>
<evidence type="ECO:0000313" key="1">
    <source>
        <dbReference type="EMBL" id="VUZ53428.1"/>
    </source>
</evidence>
<evidence type="ECO:0000313" key="4">
    <source>
        <dbReference type="EMBL" id="VUZ53435.1"/>
    </source>
</evidence>
<dbReference type="EMBL" id="CABIJS010000555">
    <property type="protein sequence ID" value="VUZ53431.1"/>
    <property type="molecule type" value="Genomic_DNA"/>
</dbReference>
<name>A0A564Z1N4_HYMDI</name>
<evidence type="ECO:0000313" key="3">
    <source>
        <dbReference type="EMBL" id="VUZ53433.1"/>
    </source>
</evidence>
<gene>
    <name evidence="1" type="ORF">WMSIL1_LOCUS11640</name>
    <name evidence="4" type="ORF">WMSIL1_LOCUS11661</name>
    <name evidence="2" type="ORF">WMSIL1_LOCUS11888</name>
    <name evidence="3" type="ORF">WMSIL1_LOCUS11889</name>
</gene>
<organism evidence="2 5">
    <name type="scientific">Hymenolepis diminuta</name>
    <name type="common">Rat tapeworm</name>
    <dbReference type="NCBI Taxonomy" id="6216"/>
    <lineage>
        <taxon>Eukaryota</taxon>
        <taxon>Metazoa</taxon>
        <taxon>Spiralia</taxon>
        <taxon>Lophotrochozoa</taxon>
        <taxon>Platyhelminthes</taxon>
        <taxon>Cestoda</taxon>
        <taxon>Eucestoda</taxon>
        <taxon>Cyclophyllidea</taxon>
        <taxon>Hymenolepididae</taxon>
        <taxon>Hymenolepis</taxon>
    </lineage>
</organism>
<reference evidence="2 5" key="1">
    <citation type="submission" date="2019-07" db="EMBL/GenBank/DDBJ databases">
        <authorList>
            <person name="Jastrzebski P J."/>
            <person name="Paukszto L."/>
            <person name="Jastrzebski P J."/>
        </authorList>
    </citation>
    <scope>NUCLEOTIDE SEQUENCE [LARGE SCALE GENOMIC DNA]</scope>
    <source>
        <strain evidence="2 5">WMS-il1</strain>
    </source>
</reference>
<dbReference type="AlphaFoldDB" id="A0A564Z1N4"/>
<dbReference type="Proteomes" id="UP000321570">
    <property type="component" value="Unassembled WGS sequence"/>
</dbReference>